<feature type="domain" description="Calponin-homology (CH)" evidence="13">
    <location>
        <begin position="929"/>
        <end position="1065"/>
    </location>
</feature>
<feature type="compositionally biased region" description="Polar residues" evidence="12">
    <location>
        <begin position="188"/>
        <end position="203"/>
    </location>
</feature>
<dbReference type="InterPro" id="IPR016024">
    <property type="entry name" value="ARM-type_fold"/>
</dbReference>
<dbReference type="CDD" id="cd21223">
    <property type="entry name" value="CH_ASPM_rpt1"/>
    <property type="match status" value="1"/>
</dbReference>
<dbReference type="Pfam" id="PF15780">
    <property type="entry name" value="ASH"/>
    <property type="match status" value="1"/>
</dbReference>
<dbReference type="GO" id="GO:0051295">
    <property type="term" value="P:establishment of meiotic spindle localization"/>
    <property type="evidence" value="ECO:0007669"/>
    <property type="project" value="TreeGrafter"/>
</dbReference>
<dbReference type="Gene3D" id="1.20.5.190">
    <property type="match status" value="23"/>
</dbReference>
<keyword evidence="6" id="KW-0677">Repeat</keyword>
<dbReference type="SMART" id="SM00033">
    <property type="entry name" value="CH"/>
    <property type="match status" value="2"/>
</dbReference>
<dbReference type="InterPro" id="IPR001715">
    <property type="entry name" value="CH_dom"/>
</dbReference>
<evidence type="ECO:0000313" key="15">
    <source>
        <dbReference type="Proteomes" id="UP000824219"/>
    </source>
</evidence>
<dbReference type="Gene3D" id="1.10.418.10">
    <property type="entry name" value="Calponin-like domain"/>
    <property type="match status" value="2"/>
</dbReference>
<dbReference type="PROSITE" id="PS50096">
    <property type="entry name" value="IQ"/>
    <property type="match status" value="31"/>
</dbReference>
<dbReference type="SMART" id="SM00015">
    <property type="entry name" value="IQ"/>
    <property type="match status" value="49"/>
</dbReference>
<keyword evidence="4" id="KW-0597">Phosphoprotein</keyword>
<organism evidence="14 15">
    <name type="scientific">Hemibagrus wyckioides</name>
    <dbReference type="NCBI Taxonomy" id="337641"/>
    <lineage>
        <taxon>Eukaryota</taxon>
        <taxon>Metazoa</taxon>
        <taxon>Chordata</taxon>
        <taxon>Craniata</taxon>
        <taxon>Vertebrata</taxon>
        <taxon>Euteleostomi</taxon>
        <taxon>Actinopterygii</taxon>
        <taxon>Neopterygii</taxon>
        <taxon>Teleostei</taxon>
        <taxon>Ostariophysi</taxon>
        <taxon>Siluriformes</taxon>
        <taxon>Bagridae</taxon>
        <taxon>Hemibagrus</taxon>
    </lineage>
</organism>
<feature type="region of interest" description="Disordered" evidence="12">
    <location>
        <begin position="624"/>
        <end position="660"/>
    </location>
</feature>
<dbReference type="InterPro" id="IPR027417">
    <property type="entry name" value="P-loop_NTPase"/>
</dbReference>
<evidence type="ECO:0000256" key="11">
    <source>
        <dbReference type="ARBA" id="ARBA00023306"/>
    </source>
</evidence>
<evidence type="ECO:0000256" key="4">
    <source>
        <dbReference type="ARBA" id="ARBA00022553"/>
    </source>
</evidence>
<dbReference type="Pfam" id="PF00612">
    <property type="entry name" value="IQ"/>
    <property type="match status" value="26"/>
</dbReference>
<dbReference type="InterPro" id="IPR031549">
    <property type="entry name" value="ASH"/>
</dbReference>
<keyword evidence="5" id="KW-0132">Cell division</keyword>
<keyword evidence="11" id="KW-0131">Cell cycle</keyword>
<dbReference type="SUPFAM" id="SSF48371">
    <property type="entry name" value="ARM repeat"/>
    <property type="match status" value="1"/>
</dbReference>
<dbReference type="FunFam" id="1.20.5.190:FF:000008">
    <property type="entry name" value="Abnormal spindle-like microcephaly-associated protein homolog"/>
    <property type="match status" value="6"/>
</dbReference>
<dbReference type="PANTHER" id="PTHR22706:SF1">
    <property type="entry name" value="ASSEMBLY FACTOR FOR SPINDLE MICROTUBULES"/>
    <property type="match status" value="1"/>
</dbReference>
<dbReference type="PROSITE" id="PS50021">
    <property type="entry name" value="CH"/>
    <property type="match status" value="2"/>
</dbReference>
<evidence type="ECO:0000256" key="2">
    <source>
        <dbReference type="ARBA" id="ARBA00004496"/>
    </source>
</evidence>
<dbReference type="InterPro" id="IPR013783">
    <property type="entry name" value="Ig-like_fold"/>
</dbReference>
<evidence type="ECO:0000256" key="1">
    <source>
        <dbReference type="ARBA" id="ARBA00004123"/>
    </source>
</evidence>
<feature type="domain" description="Calponin-homology (CH)" evidence="13">
    <location>
        <begin position="1115"/>
        <end position="1265"/>
    </location>
</feature>
<comment type="caution">
    <text evidence="14">The sequence shown here is derived from an EMBL/GenBank/DDBJ whole genome shotgun (WGS) entry which is preliminary data.</text>
</comment>
<name>A0A9D3NRK6_9TELE</name>
<comment type="subcellular location">
    <subcellularLocation>
        <location evidence="2">Cytoplasm</location>
    </subcellularLocation>
    <subcellularLocation>
        <location evidence="1">Nucleus</location>
    </subcellularLocation>
</comment>
<reference evidence="14 15" key="1">
    <citation type="submission" date="2021-06" db="EMBL/GenBank/DDBJ databases">
        <title>Chromosome-level genome assembly of the red-tail catfish (Hemibagrus wyckioides).</title>
        <authorList>
            <person name="Shao F."/>
        </authorList>
    </citation>
    <scope>NUCLEOTIDE SEQUENCE [LARGE SCALE GENOMIC DNA]</scope>
    <source>
        <strain evidence="14">EC202008001</strain>
        <tissue evidence="14">Blood</tissue>
    </source>
</reference>
<dbReference type="Pfam" id="PF00307">
    <property type="entry name" value="CH"/>
    <property type="match status" value="1"/>
</dbReference>
<dbReference type="SUPFAM" id="SSF47576">
    <property type="entry name" value="Calponin-homology domain, CH-domain"/>
    <property type="match status" value="1"/>
</dbReference>
<dbReference type="Proteomes" id="UP000824219">
    <property type="component" value="Linkage Group LG10"/>
</dbReference>
<feature type="region of interest" description="Disordered" evidence="12">
    <location>
        <begin position="179"/>
        <end position="213"/>
    </location>
</feature>
<keyword evidence="15" id="KW-1185">Reference proteome</keyword>
<dbReference type="InterPro" id="IPR000048">
    <property type="entry name" value="IQ_motif_EF-hand-BS"/>
</dbReference>
<dbReference type="GO" id="GO:0051301">
    <property type="term" value="P:cell division"/>
    <property type="evidence" value="ECO:0007669"/>
    <property type="project" value="UniProtKB-KW"/>
</dbReference>
<evidence type="ECO:0000256" key="12">
    <source>
        <dbReference type="SAM" id="MobiDB-lite"/>
    </source>
</evidence>
<keyword evidence="9" id="KW-0175">Coiled coil</keyword>
<dbReference type="CDD" id="cd21224">
    <property type="entry name" value="CH_ASPM_rpt2"/>
    <property type="match status" value="1"/>
</dbReference>
<dbReference type="GO" id="GO:0005516">
    <property type="term" value="F:calmodulin binding"/>
    <property type="evidence" value="ECO:0007669"/>
    <property type="project" value="UniProtKB-KW"/>
</dbReference>
<evidence type="ECO:0000313" key="14">
    <source>
        <dbReference type="EMBL" id="KAG7327758.1"/>
    </source>
</evidence>
<dbReference type="EMBL" id="JAHKSW010000010">
    <property type="protein sequence ID" value="KAG7327758.1"/>
    <property type="molecule type" value="Genomic_DNA"/>
</dbReference>
<evidence type="ECO:0000256" key="9">
    <source>
        <dbReference type="ARBA" id="ARBA00023054"/>
    </source>
</evidence>
<dbReference type="FunFam" id="1.10.418.10:FF:000051">
    <property type="entry name" value="Abnormal spindle-like microcephaly-associated protein homolog"/>
    <property type="match status" value="1"/>
</dbReference>
<evidence type="ECO:0000259" key="13">
    <source>
        <dbReference type="PROSITE" id="PS50021"/>
    </source>
</evidence>
<dbReference type="GO" id="GO:0000278">
    <property type="term" value="P:mitotic cell cycle"/>
    <property type="evidence" value="ECO:0007669"/>
    <property type="project" value="TreeGrafter"/>
</dbReference>
<dbReference type="SUPFAM" id="SSF52540">
    <property type="entry name" value="P-loop containing nucleoside triphosphate hydrolases"/>
    <property type="match status" value="13"/>
</dbReference>
<dbReference type="GO" id="GO:0005737">
    <property type="term" value="C:cytoplasm"/>
    <property type="evidence" value="ECO:0007669"/>
    <property type="project" value="UniProtKB-SubCell"/>
</dbReference>
<dbReference type="Gene3D" id="2.60.40.10">
    <property type="entry name" value="Immunoglobulins"/>
    <property type="match status" value="1"/>
</dbReference>
<sequence>MSNTVARAGFFDISPTWNPPRTNGHGKENDAKVPVLSLVQFSRPPFVTFGTVKLESSKSLSLCIENPTDDAAVTVTVDKIPFSKGFSVDQTTFTIPPDDSVIITVTWTPAEEGGVRELLSFIANGIVKHQAILLGKADSAKPKKKCLWDTIKSKRVPSQGGKVASIPIKAANKTFRVSRQSQYKRNRASNPLTPLNQERTSQRPIYRREKNSQSVYSDISQTLPKALCDDLGSMSSQNKSPVVLLVPAVRFLDAMGKANVSSVPLQKHKESRVLNKTLSPISTPERFSNPSMSHFQSPLPVICKPFKDRNSESTRQILSVKDALAVINSDLSCPVSPPTACSSLNLTDSLESDDLSMVGKLEKALNTAGDVSPQVDLAQQRLTFFVKSHKVLGDDSGPEGLMHSPEAFSASDNKFYNGMSGDELNQEDPKPKKILFNSSTVIKSKAGASPKHSPNTHKVRTFRRRLLQKESLVSSSPESNSSLLEGVLILPAVNSDACVDLKFNAAPPLQEPEPMPQLPDFPDQPPSSTRTAVQSVLTHNVKNNTSCATFSDGNTLDIQTSLLRVPEDLFPVHSHPTNRNCKRKSEEYLRDNSECLSRPSEFKQSFETQECKKSCHKNHFNSKYNQIQRKRTATSSRKSTKVPQQKSNLKSTQGGQSLKSFGSSKVKTAKVIAVAQTQLNFIKPTQTEIPRHPLPFAAKNMFYDERWIEKQERGFTWWMNYVLTPDDFKVATEVTKVNALSLTLGSEKVSIPKAPTKEEMSFRTYTARRQLNHVRRAACQLFTSDKMAKAIKRLEVEVEAKRLLIRKDRHLWKDIGERQKVLNWLLSYNPLWLRIGLETIFGELISLESNSDIMGLAMFVLGRLLWNPDIAAEFRHPKVPHLYRDGHEETLSRFTLKKLLLLVCFLDKAKESRLIEHDPCLFCLDAEFKTSKDLLLAFSRDFLSGEGILPRHLGLLGLAVSHIQTPLEEFNFAVQNLATDLRCGIRLVRIMEVLTQDWTLSSKLRMPVISRLQKVHNVGVTLQVLREKGVDLKDEHGNVIDPRDIADGHREKTLNLLWKIIFSFQVEILLDLEQLKEEISFLKKTWRTKQKLCSLKDDAYVLKRMKERTTFENPSEKLTLLLDWVNAVCGFYGLKAENFTVSFSDGRILCYLIHHYHPNHLKAEDIQQATSQTIECGIYSKLELNSSLCDSDYSFDSLEKKDSVLPTVDFKTLLENERRNFQLVSLAVSDLGGVPAMITPEDMSNTIPNEKVVTSFLSFLCTRLLDFRNETRAARVIQSAWRRYKLQKDMQINQLRNQAAKKIQTLVRCFMQKKRLNRQNLAAMVIQATWRGHLACEELRQLREAKCFAMQDTAAVLIQKTYRKWRTQILLKKNHAAVVIQTAFRIWHARKMTLRNSAAVKIQTWFRMHQCQNQYLTMKAKAVFIQAWFRGNHQRHKFQTLKKHHRSAVVIQSTFRAFLVRKQIGEMRQAAFIIQMGYKAWLLGKKEQKHFKEMKSAAVRLQAAFREWKAKREISKQHQAALVIQTAYRCFVAQKSFLSLIQSVVIVQRRYRAKRAGEQLRSQYVSLKCAAVKMQAAWRGKAERKRLGQLHQYATVIQSHYRRHMVHTKFIALKQAALFIQKQYKTLRITKEKRTEFLELKKASIVLQSVYRGVRVRRDMAKKHTAATVIQSAVRAFIVRKTFLAQRSAAIVLQRRYQANVLRQLERHRYLQLKKSTTLLQAIWRGCEVRRELKKWHHAAAVIQAYFKKYKAQVCYIAIKCAATIIQQRFRAYQLSRKTCASYQLIKTATVTIQSAFRGMKVRRNLQNMHQAATVIQARIRGHQQLVGYKRQKQAAAILQRRFRANKLKDKVEKQYNAMKKAALCIQSAYRAMRVRRWLSEMQTAAKVIQRKYKLYKQYKEYQALKQAVVFVQRRYRANLLANRQHKKFCAMQKAAITLQAAYRGMRVRREIRKRHRAATVIQARYKTHRVRMPFQAMRIAAILIQRQYRVYKERKQFLSIRAAVKLCQQIYRGILASRQQRKAYFEKYNAVLAIQAGYRGMKVRQQMQIKHRAAVTIQSHVRKHINQKYYQRLLWASRTVQRFYRVNKMRKLAIESFKKERAATVLQVAFRGLKARQALRQKHQACTIIQSAYRAHRAQAKYLCMKYVVIAIQQRFRSVLAARSQRAQFLRLRHAAVIIQANYRGHSIRREMILQHQASTIIQAAFRRHREQTKYRAMRLSSIIIQRHYKSYIETKVTRERYLALKKCVICLQAAYRGYFVRQSMRKMHNAATVIQTAVRMHKQRLMFRRQQWATKVLQERFQAWKLGHHQRQRYQCLKDATLCLQKSFRGKKGRELVKRIKAVRTIQSYVRMFYQRRCFLKIKAAAVTIQCAYRAHYHRVQQSRMQKAAVVIQQWYKSRRLVRDEQKKFKTIQKAALTLQHALQHMFRRRLEKRRLAAIKIQSILHMNLYRSRYTKLRSCAIKLQALYRMHTARKSYLRHEAAAVTVQMFYRAHRAKLVQRHQYLRTMDCICALQARVRGFIAYRRFQKMRASAVKIQACYRGMVERRKFRQHKQFACVIQKHYRAHQLCQRERARFLKMRKSALLIQREFRAYRTRKLDMQRRAALKIQAWFRGCHARHTYIAKQTAAATIHRCLQTRFHRLRFQAIQHSVRVIQQRWRETLTARKRRAEFLRLRKSVVTVQGLWRASRVKRSIEKANEAARLHRFTAAAHHHLCAVKIQRALRVHWALKVAKKQISSVIYIQRWFLARVQRRRYLEQRQKIIRAQRAVKAWLNHRNEAATHIQHAAKRFLLRRRKERLQNGIVKFQALWKGHRSRKLHDSTKVISIRYRLRKINREAKEEDKLCHKTTTALSYLLGYQNYAYILTALNHLETATRLSPESCEHLVNSGATRTIFTLIRSCNRSVPSMEIITLAIQVLLNLSKYNKTIDAVYDVEDSVETLLDLLQMYREKAGDKVADKGGSIFTNACFLLVILVQDEERALGVKKLPRATDRICRIYKLMLRKCKIDAQRTKIKQRVNTSLNGSFLPQATPQKSKTVLRFVPDWVLERKKMKNIVDPLSAIQALVKSLALVP</sequence>
<keyword evidence="3" id="KW-0963">Cytoplasm</keyword>
<dbReference type="GO" id="GO:0007051">
    <property type="term" value="P:spindle organization"/>
    <property type="evidence" value="ECO:0007669"/>
    <property type="project" value="TreeGrafter"/>
</dbReference>
<proteinExistence type="predicted"/>
<evidence type="ECO:0000256" key="8">
    <source>
        <dbReference type="ARBA" id="ARBA00022860"/>
    </source>
</evidence>
<keyword evidence="10" id="KW-0539">Nucleus</keyword>
<evidence type="ECO:0000256" key="7">
    <source>
        <dbReference type="ARBA" id="ARBA00022776"/>
    </source>
</evidence>
<evidence type="ECO:0000256" key="10">
    <source>
        <dbReference type="ARBA" id="ARBA00023242"/>
    </source>
</evidence>
<dbReference type="CDD" id="cd23767">
    <property type="entry name" value="IQCD"/>
    <property type="match status" value="1"/>
</dbReference>
<accession>A0A9D3NRK6</accession>
<gene>
    <name evidence="14" type="ORF">KOW79_009364</name>
</gene>
<dbReference type="GO" id="GO:0000922">
    <property type="term" value="C:spindle pole"/>
    <property type="evidence" value="ECO:0007669"/>
    <property type="project" value="TreeGrafter"/>
</dbReference>
<dbReference type="InterPro" id="IPR051185">
    <property type="entry name" value="ASPM"/>
</dbReference>
<keyword evidence="8" id="KW-0112">Calmodulin-binding</keyword>
<dbReference type="GO" id="GO:0005634">
    <property type="term" value="C:nucleus"/>
    <property type="evidence" value="ECO:0007669"/>
    <property type="project" value="UniProtKB-SubCell"/>
</dbReference>
<dbReference type="OrthoDB" id="2148418at2759"/>
<dbReference type="InterPro" id="IPR036872">
    <property type="entry name" value="CH_dom_sf"/>
</dbReference>
<keyword evidence="7" id="KW-0498">Mitosis</keyword>
<evidence type="ECO:0000256" key="3">
    <source>
        <dbReference type="ARBA" id="ARBA00022490"/>
    </source>
</evidence>
<evidence type="ECO:0000256" key="6">
    <source>
        <dbReference type="ARBA" id="ARBA00022737"/>
    </source>
</evidence>
<dbReference type="FunFam" id="2.60.40.10:FF:001429">
    <property type="entry name" value="Abnormal spindle-like microcephaly-associated protein homolog"/>
    <property type="match status" value="1"/>
</dbReference>
<dbReference type="PANTHER" id="PTHR22706">
    <property type="entry name" value="ASSEMBLY FACTOR FOR SPINDLE MICROTUBULES"/>
    <property type="match status" value="1"/>
</dbReference>
<evidence type="ECO:0000256" key="5">
    <source>
        <dbReference type="ARBA" id="ARBA00022618"/>
    </source>
</evidence>
<protein>
    <recommendedName>
        <fullName evidence="13">Calponin-homology (CH) domain-containing protein</fullName>
    </recommendedName>
</protein>